<feature type="transmembrane region" description="Helical" evidence="2">
    <location>
        <begin position="73"/>
        <end position="93"/>
    </location>
</feature>
<evidence type="ECO:0000256" key="1">
    <source>
        <dbReference type="SAM" id="MobiDB-lite"/>
    </source>
</evidence>
<protein>
    <recommendedName>
        <fullName evidence="5">Mast cell expressed membrane protein 1</fullName>
    </recommendedName>
</protein>
<dbReference type="InParanoid" id="G3UM44"/>
<keyword evidence="2" id="KW-0812">Transmembrane</keyword>
<dbReference type="Proteomes" id="UP000007646">
    <property type="component" value="Unassembled WGS sequence"/>
</dbReference>
<dbReference type="AlphaFoldDB" id="G3UM44"/>
<feature type="region of interest" description="Disordered" evidence="1">
    <location>
        <begin position="1"/>
        <end position="59"/>
    </location>
</feature>
<evidence type="ECO:0008006" key="5">
    <source>
        <dbReference type="Google" id="ProtNLM"/>
    </source>
</evidence>
<dbReference type="Ensembl" id="ENSLAFT00000037373.1">
    <property type="protein sequence ID" value="ENSLAFP00000028903.1"/>
    <property type="gene ID" value="ENSLAFG00000027280.1"/>
</dbReference>
<evidence type="ECO:0000256" key="2">
    <source>
        <dbReference type="SAM" id="Phobius"/>
    </source>
</evidence>
<dbReference type="InterPro" id="IPR038818">
    <property type="entry name" value="MCEMP1"/>
</dbReference>
<dbReference type="FunCoup" id="G3UM44">
    <property type="interactions" value="4"/>
</dbReference>
<keyword evidence="2" id="KW-0472">Membrane</keyword>
<organism evidence="3 4">
    <name type="scientific">Loxodonta africana</name>
    <name type="common">African elephant</name>
    <dbReference type="NCBI Taxonomy" id="9785"/>
    <lineage>
        <taxon>Eukaryota</taxon>
        <taxon>Metazoa</taxon>
        <taxon>Chordata</taxon>
        <taxon>Craniata</taxon>
        <taxon>Vertebrata</taxon>
        <taxon>Euteleostomi</taxon>
        <taxon>Mammalia</taxon>
        <taxon>Eutheria</taxon>
        <taxon>Afrotheria</taxon>
        <taxon>Proboscidea</taxon>
        <taxon>Elephantidae</taxon>
        <taxon>Loxodonta</taxon>
    </lineage>
</organism>
<keyword evidence="2" id="KW-1133">Transmembrane helix</keyword>
<accession>G3UM44</accession>
<evidence type="ECO:0000313" key="3">
    <source>
        <dbReference type="Ensembl" id="ENSLAFP00000028903.1"/>
    </source>
</evidence>
<reference evidence="3" key="2">
    <citation type="submission" date="2025-08" db="UniProtKB">
        <authorList>
            <consortium name="Ensembl"/>
        </authorList>
    </citation>
    <scope>IDENTIFICATION</scope>
    <source>
        <strain evidence="3">Isolate ISIS603380</strain>
    </source>
</reference>
<dbReference type="HOGENOM" id="CLU_125266_0_0_1"/>
<keyword evidence="4" id="KW-1185">Reference proteome</keyword>
<evidence type="ECO:0000313" key="4">
    <source>
        <dbReference type="Proteomes" id="UP000007646"/>
    </source>
</evidence>
<dbReference type="STRING" id="9785.ENSLAFP00000028903"/>
<feature type="compositionally biased region" description="Basic and acidic residues" evidence="1">
    <location>
        <begin position="1"/>
        <end position="11"/>
    </location>
</feature>
<reference evidence="3" key="3">
    <citation type="submission" date="2025-09" db="UniProtKB">
        <authorList>
            <consortium name="Ensembl"/>
        </authorList>
    </citation>
    <scope>IDENTIFICATION</scope>
    <source>
        <strain evidence="3">Isolate ISIS603380</strain>
    </source>
</reference>
<feature type="compositionally biased region" description="Polar residues" evidence="1">
    <location>
        <begin position="45"/>
        <end position="55"/>
    </location>
</feature>
<proteinExistence type="predicted"/>
<dbReference type="eggNOG" id="ENOG502RTYW">
    <property type="taxonomic scope" value="Eukaryota"/>
</dbReference>
<dbReference type="PANTHER" id="PTHR37856:SF1">
    <property type="entry name" value="MAST CELL-EXPRESSED MEMBRANE PROTEIN 1"/>
    <property type="match status" value="1"/>
</dbReference>
<sequence>MQAAASKDKKQGGPARNQGEGDPNYENITLTFRSQVRPKCDHSPPKSQVPAQSRLPSDPAQTPRWLYRAIMSLYILLALTFIFFIILSAMILVKSELGFFFWHPYFMLSVSNSLYEIQEEQNKRQSLVREAIHQMIKEAIHKINTSGNGNLETLKKEVKQVKMDLVKKMDTILKELEKKQNPCESG</sequence>
<reference evidence="3 4" key="1">
    <citation type="submission" date="2009-06" db="EMBL/GenBank/DDBJ databases">
        <title>The Genome Sequence of Loxodonta africana (African elephant).</title>
        <authorList>
            <person name="Di Palma F."/>
            <person name="Heiman D."/>
            <person name="Young S."/>
            <person name="Johnson J."/>
            <person name="Lander E.S."/>
            <person name="Lindblad-Toh K."/>
        </authorList>
    </citation>
    <scope>NUCLEOTIDE SEQUENCE [LARGE SCALE GENOMIC DNA]</scope>
    <source>
        <strain evidence="3 4">Isolate ISIS603380</strain>
    </source>
</reference>
<dbReference type="GeneTree" id="ENSGT00390000007959"/>
<name>G3UM44_LOXAF</name>
<dbReference type="PANTHER" id="PTHR37856">
    <property type="entry name" value="MAST CELL-EXPRESSED MEMBRANE PROTEIN 1"/>
    <property type="match status" value="1"/>
</dbReference>